<accession>A0ABT3RDI3</accession>
<dbReference type="EMBL" id="JAPFQO010000003">
    <property type="protein sequence ID" value="MCX2739432.1"/>
    <property type="molecule type" value="Genomic_DNA"/>
</dbReference>
<dbReference type="InterPro" id="IPR025665">
    <property type="entry name" value="Beta-barrel_OMP_2"/>
</dbReference>
<comment type="caution">
    <text evidence="3">The sequence shown here is derived from an EMBL/GenBank/DDBJ whole genome shotgun (WGS) entry which is preliminary data.</text>
</comment>
<keyword evidence="1" id="KW-0732">Signal</keyword>
<feature type="chain" id="PRO_5047372485" evidence="1">
    <location>
        <begin position="20"/>
        <end position="216"/>
    </location>
</feature>
<gene>
    <name evidence="3" type="ORF">OO017_05700</name>
</gene>
<keyword evidence="4" id="KW-1185">Reference proteome</keyword>
<evidence type="ECO:0000256" key="1">
    <source>
        <dbReference type="SAM" id="SignalP"/>
    </source>
</evidence>
<evidence type="ECO:0000313" key="3">
    <source>
        <dbReference type="EMBL" id="MCX2739432.1"/>
    </source>
</evidence>
<dbReference type="Proteomes" id="UP001207228">
    <property type="component" value="Unassembled WGS sequence"/>
</dbReference>
<feature type="signal peptide" evidence="1">
    <location>
        <begin position="1"/>
        <end position="19"/>
    </location>
</feature>
<reference evidence="3 4" key="1">
    <citation type="submission" date="2022-11" db="EMBL/GenBank/DDBJ databases">
        <title>The characterization of three novel Bacteroidetes species and genomic analysis of their roles in tidal elemental geochemical cycles.</title>
        <authorList>
            <person name="Ma K.-J."/>
        </authorList>
    </citation>
    <scope>NUCLEOTIDE SEQUENCE [LARGE SCALE GENOMIC DNA]</scope>
    <source>
        <strain evidence="3 4">M82</strain>
    </source>
</reference>
<protein>
    <submittedName>
        <fullName evidence="3">Porin family protein</fullName>
    </submittedName>
</protein>
<organism evidence="3 4">
    <name type="scientific">Pontibacter anaerobius</name>
    <dbReference type="NCBI Taxonomy" id="2993940"/>
    <lineage>
        <taxon>Bacteria</taxon>
        <taxon>Pseudomonadati</taxon>
        <taxon>Bacteroidota</taxon>
        <taxon>Cytophagia</taxon>
        <taxon>Cytophagales</taxon>
        <taxon>Hymenobacteraceae</taxon>
        <taxon>Pontibacter</taxon>
    </lineage>
</organism>
<dbReference type="Pfam" id="PF13568">
    <property type="entry name" value="OMP_b-brl_2"/>
    <property type="match status" value="1"/>
</dbReference>
<dbReference type="RefSeq" id="WP_266051498.1">
    <property type="nucleotide sequence ID" value="NZ_JAPFQO010000003.1"/>
</dbReference>
<evidence type="ECO:0000313" key="4">
    <source>
        <dbReference type="Proteomes" id="UP001207228"/>
    </source>
</evidence>
<name>A0ABT3RDI3_9BACT</name>
<sequence length="216" mass="23641">MKKVLLVLLLGVLTGSAQAQDPVKLPPALGVKGGVNYSRFAFTPDVDQQLLLGYTGGLVFKHFSTPNIGIQVELNYVQGGWKAIQNQDSSYTRSLDYIELPFLTHVALGDRNTRFILNLGPYVSYQLRDNGTDAPAGETPTGYQYKSIDNEFVYGLGFGIGMMQKTAMGTLQLEGRFTHGLRDVFSREIDLTSSKSQNISVTLSYLLSFGAGKGQE</sequence>
<feature type="domain" description="Outer membrane protein beta-barrel" evidence="2">
    <location>
        <begin position="22"/>
        <end position="185"/>
    </location>
</feature>
<evidence type="ECO:0000259" key="2">
    <source>
        <dbReference type="Pfam" id="PF13568"/>
    </source>
</evidence>
<proteinExistence type="predicted"/>